<protein>
    <recommendedName>
        <fullName evidence="2">asparagine synthase (glutamine-hydrolyzing)</fullName>
        <ecNumber evidence="2">6.3.5.4</ecNumber>
    </recommendedName>
</protein>
<dbReference type="InterPro" id="IPR051786">
    <property type="entry name" value="ASN_synthetase/amidase"/>
</dbReference>
<evidence type="ECO:0000259" key="4">
    <source>
        <dbReference type="Pfam" id="PF00733"/>
    </source>
</evidence>
<dbReference type="SUPFAM" id="SSF52402">
    <property type="entry name" value="Adenine nucleotide alpha hydrolases-like"/>
    <property type="match status" value="1"/>
</dbReference>
<dbReference type="PANTHER" id="PTHR43284">
    <property type="entry name" value="ASPARAGINE SYNTHETASE (GLUTAMINE-HYDROLYZING)"/>
    <property type="match status" value="1"/>
</dbReference>
<evidence type="ECO:0000313" key="6">
    <source>
        <dbReference type="Proteomes" id="UP000681425"/>
    </source>
</evidence>
<dbReference type="Proteomes" id="UP000681425">
    <property type="component" value="Chromosome"/>
</dbReference>
<dbReference type="KEGG" id="spph:KFK14_22030"/>
<dbReference type="GO" id="GO:0006529">
    <property type="term" value="P:asparagine biosynthetic process"/>
    <property type="evidence" value="ECO:0007669"/>
    <property type="project" value="InterPro"/>
</dbReference>
<dbReference type="Gene3D" id="3.40.50.620">
    <property type="entry name" value="HUPs"/>
    <property type="match status" value="2"/>
</dbReference>
<proteinExistence type="predicted"/>
<dbReference type="InterPro" id="IPR001962">
    <property type="entry name" value="Asn_synthase"/>
</dbReference>
<dbReference type="EMBL" id="CP073910">
    <property type="protein sequence ID" value="QUT05604.1"/>
    <property type="molecule type" value="Genomic_DNA"/>
</dbReference>
<evidence type="ECO:0000256" key="2">
    <source>
        <dbReference type="ARBA" id="ARBA00012737"/>
    </source>
</evidence>
<evidence type="ECO:0000256" key="3">
    <source>
        <dbReference type="ARBA" id="ARBA00048741"/>
    </source>
</evidence>
<dbReference type="GO" id="GO:0004066">
    <property type="term" value="F:asparagine synthase (glutamine-hydrolyzing) activity"/>
    <property type="evidence" value="ECO:0007669"/>
    <property type="project" value="UniProtKB-EC"/>
</dbReference>
<dbReference type="AlphaFoldDB" id="A0A975Q1A5"/>
<dbReference type="PANTHER" id="PTHR43284:SF1">
    <property type="entry name" value="ASPARAGINE SYNTHETASE"/>
    <property type="match status" value="1"/>
</dbReference>
<comment type="pathway">
    <text evidence="1">Amino-acid biosynthesis; L-asparagine biosynthesis; L-asparagine from L-aspartate (L-Gln route): step 1/1.</text>
</comment>
<evidence type="ECO:0000313" key="5">
    <source>
        <dbReference type="EMBL" id="QUT05604.1"/>
    </source>
</evidence>
<dbReference type="EC" id="6.3.5.4" evidence="2"/>
<evidence type="ECO:0000256" key="1">
    <source>
        <dbReference type="ARBA" id="ARBA00005187"/>
    </source>
</evidence>
<keyword evidence="6" id="KW-1185">Reference proteome</keyword>
<sequence>MDDFYAAVDIFAKPHFAKPAREEAQWFTKVYTQKGFPGLLRSCWGAYVAFLDDSCGGRLEVLCSPLGNLPCYKLLTPWGAIFGSDPDILVSMGHLVPAVDFQMVDAQLRFRTLRSPRTALRYLEELPGGCAWQLGDPETVTDIWSPWTFTATPRQLSQPPVQALAEVVRYCVETWANQLGKLLLSLSGGLDSSVVAACLKGTRSDVNTVNLHDGTPASDERVYAHAVMNKCLGSVLTDLQYDMEAVDINISSARMLPRPCGSALAQGVNGARHRLATELNCPAIFTGFGGDGVFCYLTSASPIVDRIRSDGLTAGLSETLTDICTMTGCTVIEGLIHAGLKVLSPNRRRYYSPDLSFLTTDRRTQLAVVPHHPWIEAPRGQLPGKIAHVGMIAEMLNGLDSFARDEALVDIAPLMSQPVVELCLAIPTWMWCRGGVDRIMIRESFQEALPAEIISRTWKGGPDGLAGALFERNREGLSLLFRNSLLVSHGIIDEKSVLARLEDSMPVRAGENLRLLELADAECWARHWSDRGTLSPSAAGKAAAGI</sequence>
<dbReference type="Pfam" id="PF00733">
    <property type="entry name" value="Asn_synthase"/>
    <property type="match status" value="1"/>
</dbReference>
<accession>A0A975Q1A5</accession>
<reference evidence="5" key="1">
    <citation type="submission" date="2021-04" db="EMBL/GenBank/DDBJ databases">
        <title>Isolation of p-tert-butylphenol degrading bacteria Sphingobium phenoxybenzoativorans Tas13 from active sludge.</title>
        <authorList>
            <person name="Li Y."/>
        </authorList>
    </citation>
    <scope>NUCLEOTIDE SEQUENCE</scope>
    <source>
        <strain evidence="5">Tas13</strain>
    </source>
</reference>
<name>A0A975Q1A5_9SPHN</name>
<dbReference type="RefSeq" id="WP_212609135.1">
    <property type="nucleotide sequence ID" value="NZ_CP073910.1"/>
</dbReference>
<organism evidence="5 6">
    <name type="scientific">Sphingobium phenoxybenzoativorans</name>
    <dbReference type="NCBI Taxonomy" id="1592790"/>
    <lineage>
        <taxon>Bacteria</taxon>
        <taxon>Pseudomonadati</taxon>
        <taxon>Pseudomonadota</taxon>
        <taxon>Alphaproteobacteria</taxon>
        <taxon>Sphingomonadales</taxon>
        <taxon>Sphingomonadaceae</taxon>
        <taxon>Sphingobium</taxon>
    </lineage>
</organism>
<dbReference type="SUPFAM" id="SSF56235">
    <property type="entry name" value="N-terminal nucleophile aminohydrolases (Ntn hydrolases)"/>
    <property type="match status" value="1"/>
</dbReference>
<feature type="domain" description="Asparagine synthetase" evidence="4">
    <location>
        <begin position="165"/>
        <end position="509"/>
    </location>
</feature>
<dbReference type="InterPro" id="IPR014729">
    <property type="entry name" value="Rossmann-like_a/b/a_fold"/>
</dbReference>
<dbReference type="InterPro" id="IPR029055">
    <property type="entry name" value="Ntn_hydrolases_N"/>
</dbReference>
<gene>
    <name evidence="5" type="ORF">KFK14_22030</name>
</gene>
<comment type="catalytic activity">
    <reaction evidence="3">
        <text>L-aspartate + L-glutamine + ATP + H2O = L-asparagine + L-glutamate + AMP + diphosphate + H(+)</text>
        <dbReference type="Rhea" id="RHEA:12228"/>
        <dbReference type="ChEBI" id="CHEBI:15377"/>
        <dbReference type="ChEBI" id="CHEBI:15378"/>
        <dbReference type="ChEBI" id="CHEBI:29985"/>
        <dbReference type="ChEBI" id="CHEBI:29991"/>
        <dbReference type="ChEBI" id="CHEBI:30616"/>
        <dbReference type="ChEBI" id="CHEBI:33019"/>
        <dbReference type="ChEBI" id="CHEBI:58048"/>
        <dbReference type="ChEBI" id="CHEBI:58359"/>
        <dbReference type="ChEBI" id="CHEBI:456215"/>
        <dbReference type="EC" id="6.3.5.4"/>
    </reaction>
</comment>